<organism evidence="2 3">
    <name type="scientific">Homarus americanus</name>
    <name type="common">American lobster</name>
    <dbReference type="NCBI Taxonomy" id="6706"/>
    <lineage>
        <taxon>Eukaryota</taxon>
        <taxon>Metazoa</taxon>
        <taxon>Ecdysozoa</taxon>
        <taxon>Arthropoda</taxon>
        <taxon>Crustacea</taxon>
        <taxon>Multicrustacea</taxon>
        <taxon>Malacostraca</taxon>
        <taxon>Eumalacostraca</taxon>
        <taxon>Eucarida</taxon>
        <taxon>Decapoda</taxon>
        <taxon>Pleocyemata</taxon>
        <taxon>Astacidea</taxon>
        <taxon>Nephropoidea</taxon>
        <taxon>Nephropidae</taxon>
        <taxon>Homarus</taxon>
    </lineage>
</organism>
<evidence type="ECO:0000313" key="3">
    <source>
        <dbReference type="Proteomes" id="UP000747542"/>
    </source>
</evidence>
<evidence type="ECO:0000256" key="1">
    <source>
        <dbReference type="SAM" id="Phobius"/>
    </source>
</evidence>
<keyword evidence="1" id="KW-0812">Transmembrane</keyword>
<keyword evidence="3" id="KW-1185">Reference proteome</keyword>
<keyword evidence="1" id="KW-1133">Transmembrane helix</keyword>
<gene>
    <name evidence="2" type="ORF">Hamer_G019848</name>
</gene>
<sequence>MWYINDKQAETGNLVEYTPVNDTDGLETSRLGLKFVVGARHFNSGEIRLKCTATIAAVYWQSSEESVEGQEQQTGPALESKGVYTGGSECSIPYSWASCLFAFLATAFHLLINL</sequence>
<proteinExistence type="predicted"/>
<comment type="caution">
    <text evidence="2">The sequence shown here is derived from an EMBL/GenBank/DDBJ whole genome shotgun (WGS) entry which is preliminary data.</text>
</comment>
<feature type="transmembrane region" description="Helical" evidence="1">
    <location>
        <begin position="94"/>
        <end position="112"/>
    </location>
</feature>
<dbReference type="Proteomes" id="UP000747542">
    <property type="component" value="Unassembled WGS sequence"/>
</dbReference>
<dbReference type="PANTHER" id="PTHR21261:SF15">
    <property type="entry name" value="BEATEN PATH IIIA, ISOFORM D-RELATED"/>
    <property type="match status" value="1"/>
</dbReference>
<accession>A0A8J5JG96</accession>
<keyword evidence="1" id="KW-0472">Membrane</keyword>
<protein>
    <submittedName>
        <fullName evidence="2">Uncharacterized protein</fullName>
    </submittedName>
</protein>
<dbReference type="EMBL" id="JAHLQT010037199">
    <property type="protein sequence ID" value="KAG7157617.1"/>
    <property type="molecule type" value="Genomic_DNA"/>
</dbReference>
<name>A0A8J5JG96_HOMAM</name>
<evidence type="ECO:0000313" key="2">
    <source>
        <dbReference type="EMBL" id="KAG7157617.1"/>
    </source>
</evidence>
<dbReference type="AlphaFoldDB" id="A0A8J5JG96"/>
<dbReference type="PANTHER" id="PTHR21261">
    <property type="entry name" value="BEAT PROTEIN"/>
    <property type="match status" value="1"/>
</dbReference>
<reference evidence="2" key="1">
    <citation type="journal article" date="2021" name="Sci. Adv.">
        <title>The American lobster genome reveals insights on longevity, neural, and immune adaptations.</title>
        <authorList>
            <person name="Polinski J.M."/>
            <person name="Zimin A.V."/>
            <person name="Clark K.F."/>
            <person name="Kohn A.B."/>
            <person name="Sadowski N."/>
            <person name="Timp W."/>
            <person name="Ptitsyn A."/>
            <person name="Khanna P."/>
            <person name="Romanova D.Y."/>
            <person name="Williams P."/>
            <person name="Greenwood S.J."/>
            <person name="Moroz L.L."/>
            <person name="Walt D.R."/>
            <person name="Bodnar A.G."/>
        </authorList>
    </citation>
    <scope>NUCLEOTIDE SEQUENCE</scope>
    <source>
        <strain evidence="2">GMGI-L3</strain>
    </source>
</reference>